<comment type="caution">
    <text evidence="3">The sequence shown here is derived from an EMBL/GenBank/DDBJ whole genome shotgun (WGS) entry which is preliminary data.</text>
</comment>
<sequence length="123" mass="13658">MLIREKATPLDDSGTEKSPSNADDKSQLPKAGERIPEDDGPNAHNLDQTTRSPPDSPVGINAIESRSKELQDPRTSKNINVNGSPHAFETHRYRDYLRPYFSVVFLGSSIFSFSIKVNPYLVA</sequence>
<keyword evidence="4" id="KW-1185">Reference proteome</keyword>
<reference evidence="4" key="1">
    <citation type="submission" date="2024-07" db="EMBL/GenBank/DDBJ databases">
        <title>Two chromosome-level genome assemblies of Korean endemic species Abeliophyllum distichum and Forsythia ovata (Oleaceae).</title>
        <authorList>
            <person name="Jang H."/>
        </authorList>
    </citation>
    <scope>NUCLEOTIDE SEQUENCE [LARGE SCALE GENOMIC DNA]</scope>
</reference>
<feature type="compositionally biased region" description="Basic and acidic residues" evidence="1">
    <location>
        <begin position="66"/>
        <end position="75"/>
    </location>
</feature>
<keyword evidence="2" id="KW-0472">Membrane</keyword>
<accession>A0ABD1SG53</accession>
<feature type="compositionally biased region" description="Basic and acidic residues" evidence="1">
    <location>
        <begin position="22"/>
        <end position="37"/>
    </location>
</feature>
<keyword evidence="2" id="KW-0812">Transmembrane</keyword>
<evidence type="ECO:0000256" key="2">
    <source>
        <dbReference type="SAM" id="Phobius"/>
    </source>
</evidence>
<gene>
    <name evidence="3" type="ORF">Adt_24719</name>
</gene>
<name>A0ABD1SG53_9LAMI</name>
<protein>
    <submittedName>
        <fullName evidence="3">Intersectin-1</fullName>
    </submittedName>
</protein>
<feature type="transmembrane region" description="Helical" evidence="2">
    <location>
        <begin position="100"/>
        <end position="121"/>
    </location>
</feature>
<dbReference type="EMBL" id="JBFOLK010000007">
    <property type="protein sequence ID" value="KAL2499169.1"/>
    <property type="molecule type" value="Genomic_DNA"/>
</dbReference>
<feature type="region of interest" description="Disordered" evidence="1">
    <location>
        <begin position="66"/>
        <end position="85"/>
    </location>
</feature>
<feature type="region of interest" description="Disordered" evidence="1">
    <location>
        <begin position="1"/>
        <end position="60"/>
    </location>
</feature>
<dbReference type="Proteomes" id="UP001604336">
    <property type="component" value="Unassembled WGS sequence"/>
</dbReference>
<evidence type="ECO:0000313" key="4">
    <source>
        <dbReference type="Proteomes" id="UP001604336"/>
    </source>
</evidence>
<proteinExistence type="predicted"/>
<keyword evidence="2" id="KW-1133">Transmembrane helix</keyword>
<organism evidence="3 4">
    <name type="scientific">Abeliophyllum distichum</name>
    <dbReference type="NCBI Taxonomy" id="126358"/>
    <lineage>
        <taxon>Eukaryota</taxon>
        <taxon>Viridiplantae</taxon>
        <taxon>Streptophyta</taxon>
        <taxon>Embryophyta</taxon>
        <taxon>Tracheophyta</taxon>
        <taxon>Spermatophyta</taxon>
        <taxon>Magnoliopsida</taxon>
        <taxon>eudicotyledons</taxon>
        <taxon>Gunneridae</taxon>
        <taxon>Pentapetalae</taxon>
        <taxon>asterids</taxon>
        <taxon>lamiids</taxon>
        <taxon>Lamiales</taxon>
        <taxon>Oleaceae</taxon>
        <taxon>Forsythieae</taxon>
        <taxon>Abeliophyllum</taxon>
    </lineage>
</organism>
<evidence type="ECO:0000313" key="3">
    <source>
        <dbReference type="EMBL" id="KAL2499169.1"/>
    </source>
</evidence>
<evidence type="ECO:0000256" key="1">
    <source>
        <dbReference type="SAM" id="MobiDB-lite"/>
    </source>
</evidence>
<dbReference type="AlphaFoldDB" id="A0ABD1SG53"/>